<proteinExistence type="predicted"/>
<dbReference type="Gene3D" id="3.40.50.150">
    <property type="entry name" value="Vaccinia Virus protein VP39"/>
    <property type="match status" value="1"/>
</dbReference>
<geneLocation type="plasmid" evidence="4 5">
    <name>pYZ2</name>
</geneLocation>
<dbReference type="GO" id="GO:0008168">
    <property type="term" value="F:methyltransferase activity"/>
    <property type="evidence" value="ECO:0007669"/>
    <property type="project" value="UniProtKB-KW"/>
</dbReference>
<dbReference type="InterPro" id="IPR050210">
    <property type="entry name" value="tRNA_Adenine-N(6)_MTase"/>
</dbReference>
<dbReference type="EMBL" id="CP028903">
    <property type="protein sequence ID" value="AWB07572.1"/>
    <property type="molecule type" value="Genomic_DNA"/>
</dbReference>
<keyword evidence="4" id="KW-0614">Plasmid</keyword>
<protein>
    <submittedName>
        <fullName evidence="4">Methyltransferase</fullName>
    </submittedName>
</protein>
<gene>
    <name evidence="4" type="ORF">A6A40_21440</name>
</gene>
<dbReference type="InterPro" id="IPR029063">
    <property type="entry name" value="SAM-dependent_MTases_sf"/>
</dbReference>
<evidence type="ECO:0000256" key="2">
    <source>
        <dbReference type="ARBA" id="ARBA00022691"/>
    </source>
</evidence>
<dbReference type="OrthoDB" id="5489421at2"/>
<dbReference type="AlphaFoldDB" id="A0A2R4VT27"/>
<sequence>MSDDLVSQPEASMEPHAATQPDFLLNGRVRLLQPDGGYRAAIDPVFLAAITAATDGERVLDVGTGTGAAALCLAVRVPGVVVVGLEQRADACAFARRNADLSGVAGRVEVVQGDLLEPPGSLAAGGFDRVMMNPPYLKAGAASRPPDDWKAAANMEGAARLPDWIRFADAMLKPRGTLTMVHRADRIDDILQALRGRFGSLVLVPLWPKPGVEAKRLLLVARKGGRAPARLTAGLAVHKAEGGYSAAAERVLRDAEALEF</sequence>
<keyword evidence="4" id="KW-0808">Transferase</keyword>
<dbReference type="PANTHER" id="PTHR47739">
    <property type="entry name" value="TRNA1(VAL) (ADENINE(37)-N6)-METHYLTRANSFERASE"/>
    <property type="match status" value="1"/>
</dbReference>
<dbReference type="GO" id="GO:0032259">
    <property type="term" value="P:methylation"/>
    <property type="evidence" value="ECO:0007669"/>
    <property type="project" value="UniProtKB-KW"/>
</dbReference>
<dbReference type="InterPro" id="IPR007848">
    <property type="entry name" value="Small_mtfrase_dom"/>
</dbReference>
<dbReference type="PANTHER" id="PTHR47739:SF1">
    <property type="entry name" value="TRNA1(VAL) (ADENINE(37)-N6)-METHYLTRANSFERASE"/>
    <property type="match status" value="1"/>
</dbReference>
<evidence type="ECO:0000313" key="4">
    <source>
        <dbReference type="EMBL" id="AWB07572.1"/>
    </source>
</evidence>
<reference evidence="4 5" key="1">
    <citation type="submission" date="2018-04" db="EMBL/GenBank/DDBJ databases">
        <title>Complete genome sequence of the nitrogen-fixing bacterium Azospirillum humicireducens type strain SgZ-5.</title>
        <authorList>
            <person name="Yu Z."/>
        </authorList>
    </citation>
    <scope>NUCLEOTIDE SEQUENCE [LARGE SCALE GENOMIC DNA]</scope>
    <source>
        <strain evidence="4 5">SgZ-5</strain>
        <plasmid evidence="4 5">pYZ2</plasmid>
    </source>
</reference>
<dbReference type="CDD" id="cd02440">
    <property type="entry name" value="AdoMet_MTases"/>
    <property type="match status" value="1"/>
</dbReference>
<organism evidence="4 5">
    <name type="scientific">Azospirillum humicireducens</name>
    <dbReference type="NCBI Taxonomy" id="1226968"/>
    <lineage>
        <taxon>Bacteria</taxon>
        <taxon>Pseudomonadati</taxon>
        <taxon>Pseudomonadota</taxon>
        <taxon>Alphaproteobacteria</taxon>
        <taxon>Rhodospirillales</taxon>
        <taxon>Azospirillaceae</taxon>
        <taxon>Azospirillum</taxon>
    </lineage>
</organism>
<evidence type="ECO:0000259" key="3">
    <source>
        <dbReference type="Pfam" id="PF05175"/>
    </source>
</evidence>
<dbReference type="SUPFAM" id="SSF53335">
    <property type="entry name" value="S-adenosyl-L-methionine-dependent methyltransferases"/>
    <property type="match status" value="1"/>
</dbReference>
<accession>A0A2R4VT27</accession>
<dbReference type="Proteomes" id="UP000077405">
    <property type="component" value="Plasmid pYZ2"/>
</dbReference>
<dbReference type="Pfam" id="PF05175">
    <property type="entry name" value="MTS"/>
    <property type="match status" value="1"/>
</dbReference>
<keyword evidence="2" id="KW-0949">S-adenosyl-L-methionine</keyword>
<evidence type="ECO:0000313" key="5">
    <source>
        <dbReference type="Proteomes" id="UP000077405"/>
    </source>
</evidence>
<evidence type="ECO:0000256" key="1">
    <source>
        <dbReference type="ARBA" id="ARBA00022603"/>
    </source>
</evidence>
<keyword evidence="1 4" id="KW-0489">Methyltransferase</keyword>
<name>A0A2R4VT27_9PROT</name>
<keyword evidence="5" id="KW-1185">Reference proteome</keyword>
<dbReference type="KEGG" id="ahu:A6A40_21440"/>
<feature type="domain" description="Methyltransferase small" evidence="3">
    <location>
        <begin position="47"/>
        <end position="183"/>
    </location>
</feature>